<organism evidence="5 6">
    <name type="scientific">Necator americanus</name>
    <name type="common">Human hookworm</name>
    <dbReference type="NCBI Taxonomy" id="51031"/>
    <lineage>
        <taxon>Eukaryota</taxon>
        <taxon>Metazoa</taxon>
        <taxon>Ecdysozoa</taxon>
        <taxon>Nematoda</taxon>
        <taxon>Chromadorea</taxon>
        <taxon>Rhabditida</taxon>
        <taxon>Rhabditina</taxon>
        <taxon>Rhabditomorpha</taxon>
        <taxon>Strongyloidea</taxon>
        <taxon>Ancylostomatidae</taxon>
        <taxon>Bunostominae</taxon>
        <taxon>Necator</taxon>
    </lineage>
</organism>
<dbReference type="EMBL" id="JAVFWL010000006">
    <property type="protein sequence ID" value="KAK6761540.1"/>
    <property type="molecule type" value="Genomic_DNA"/>
</dbReference>
<sequence>MCFGDVLDDSTFLEFKAWPPRAGSSQTRIHSPIRFPIAALLSNRTVSLRPISQQVRPCVEKIAPTIHTPPPFNMDWMRAQDVMPTFTIIETTRFFSLSSLDFNNCYSNGDPRRCAERGILFKANRVLEARLDYLTSRRNAAECGLLKSQIFHVYTKLGHVAVLAQDWVKALSAYQEAYKVQPLEFWEDPGAYYGLGLVYIHFKEFKLAADSFSRLLYSFPNLGVIVEVKARLGVCYQNLGDYNRALKFYNQALSDSTETPFLSKTHIRFNIALSSENAGDLSKAEEEYKKIVAEVNL</sequence>
<keyword evidence="2" id="KW-0539">Nucleus</keyword>
<dbReference type="Gene3D" id="1.25.40.10">
    <property type="entry name" value="Tetratricopeptide repeat domain"/>
    <property type="match status" value="1"/>
</dbReference>
<dbReference type="InterPro" id="IPR019734">
    <property type="entry name" value="TPR_rpt"/>
</dbReference>
<protein>
    <recommendedName>
        <fullName evidence="7">Tetratricopeptide repeat protein</fullName>
    </recommendedName>
</protein>
<comment type="similarity">
    <text evidence="3">Belongs to the UTX family.</text>
</comment>
<comment type="caution">
    <text evidence="5">The sequence shown here is derived from an EMBL/GenBank/DDBJ whole genome shotgun (WGS) entry which is preliminary data.</text>
</comment>
<keyword evidence="6" id="KW-1185">Reference proteome</keyword>
<comment type="subcellular location">
    <subcellularLocation>
        <location evidence="1">Nucleus</location>
    </subcellularLocation>
</comment>
<evidence type="ECO:0008006" key="7">
    <source>
        <dbReference type="Google" id="ProtNLM"/>
    </source>
</evidence>
<dbReference type="PANTHER" id="PTHR14017:SF1">
    <property type="entry name" value="LD02225P"/>
    <property type="match status" value="1"/>
</dbReference>
<dbReference type="SUPFAM" id="SSF48452">
    <property type="entry name" value="TPR-like"/>
    <property type="match status" value="1"/>
</dbReference>
<dbReference type="PROSITE" id="PS50293">
    <property type="entry name" value="TPR_REGION"/>
    <property type="match status" value="1"/>
</dbReference>
<dbReference type="SMART" id="SM00028">
    <property type="entry name" value="TPR"/>
    <property type="match status" value="3"/>
</dbReference>
<dbReference type="PANTHER" id="PTHR14017">
    <property type="entry name" value="LYSINE-SPECIFIC DEMETHYLASE"/>
    <property type="match status" value="1"/>
</dbReference>
<dbReference type="Pfam" id="PF13432">
    <property type="entry name" value="TPR_16"/>
    <property type="match status" value="1"/>
</dbReference>
<evidence type="ECO:0000256" key="3">
    <source>
        <dbReference type="ARBA" id="ARBA00034483"/>
    </source>
</evidence>
<dbReference type="PROSITE" id="PS50005">
    <property type="entry name" value="TPR"/>
    <property type="match status" value="3"/>
</dbReference>
<evidence type="ECO:0000256" key="4">
    <source>
        <dbReference type="PROSITE-ProRule" id="PRU00339"/>
    </source>
</evidence>
<proteinExistence type="inferred from homology"/>
<feature type="repeat" description="TPR" evidence="4">
    <location>
        <begin position="189"/>
        <end position="222"/>
    </location>
</feature>
<accession>A0ABR1EFT0</accession>
<evidence type="ECO:0000313" key="5">
    <source>
        <dbReference type="EMBL" id="KAK6761540.1"/>
    </source>
</evidence>
<dbReference type="Proteomes" id="UP001303046">
    <property type="component" value="Unassembled WGS sequence"/>
</dbReference>
<dbReference type="InterPro" id="IPR051630">
    <property type="entry name" value="Corepressor-Demethylase"/>
</dbReference>
<evidence type="ECO:0000313" key="6">
    <source>
        <dbReference type="Proteomes" id="UP001303046"/>
    </source>
</evidence>
<gene>
    <name evidence="5" type="primary">Necator_chrX.g22725</name>
    <name evidence="5" type="ORF">RB195_022562</name>
</gene>
<feature type="repeat" description="TPR" evidence="4">
    <location>
        <begin position="151"/>
        <end position="184"/>
    </location>
</feature>
<dbReference type="InterPro" id="IPR011990">
    <property type="entry name" value="TPR-like_helical_dom_sf"/>
</dbReference>
<reference evidence="5 6" key="1">
    <citation type="submission" date="2023-08" db="EMBL/GenBank/DDBJ databases">
        <title>A Necator americanus chromosomal reference genome.</title>
        <authorList>
            <person name="Ilik V."/>
            <person name="Petrzelkova K.J."/>
            <person name="Pardy F."/>
            <person name="Fuh T."/>
            <person name="Niatou-Singa F.S."/>
            <person name="Gouil Q."/>
            <person name="Baker L."/>
            <person name="Ritchie M.E."/>
            <person name="Jex A.R."/>
            <person name="Gazzola D."/>
            <person name="Li H."/>
            <person name="Toshio Fujiwara R."/>
            <person name="Zhan B."/>
            <person name="Aroian R.V."/>
            <person name="Pafco B."/>
            <person name="Schwarz E.M."/>
        </authorList>
    </citation>
    <scope>NUCLEOTIDE SEQUENCE [LARGE SCALE GENOMIC DNA]</scope>
    <source>
        <strain evidence="5 6">Aroian</strain>
        <tissue evidence="5">Whole animal</tissue>
    </source>
</reference>
<evidence type="ECO:0000256" key="1">
    <source>
        <dbReference type="ARBA" id="ARBA00004123"/>
    </source>
</evidence>
<name>A0ABR1EFT0_NECAM</name>
<evidence type="ECO:0000256" key="2">
    <source>
        <dbReference type="ARBA" id="ARBA00023242"/>
    </source>
</evidence>
<dbReference type="Pfam" id="PF00515">
    <property type="entry name" value="TPR_1"/>
    <property type="match status" value="1"/>
</dbReference>
<feature type="repeat" description="TPR" evidence="4">
    <location>
        <begin position="226"/>
        <end position="259"/>
    </location>
</feature>
<keyword evidence="4" id="KW-0802">TPR repeat</keyword>